<name>A0ABU6NLR5_9BACI</name>
<evidence type="ECO:0000256" key="2">
    <source>
        <dbReference type="ARBA" id="ARBA00022723"/>
    </source>
</evidence>
<dbReference type="PANTHER" id="PTHR42738">
    <property type="entry name" value="HYDROXYMETHYLGLUTARYL-COA LYASE"/>
    <property type="match status" value="1"/>
</dbReference>
<gene>
    <name evidence="5" type="ORF">P5F74_09575</name>
</gene>
<organism evidence="5 6">
    <name type="scientific">Shouchella miscanthi</name>
    <dbReference type="NCBI Taxonomy" id="2598861"/>
    <lineage>
        <taxon>Bacteria</taxon>
        <taxon>Bacillati</taxon>
        <taxon>Bacillota</taxon>
        <taxon>Bacilli</taxon>
        <taxon>Bacillales</taxon>
        <taxon>Bacillaceae</taxon>
        <taxon>Shouchella</taxon>
    </lineage>
</organism>
<dbReference type="EMBL" id="JAROAS010000017">
    <property type="protein sequence ID" value="MED4128378.1"/>
    <property type="molecule type" value="Genomic_DNA"/>
</dbReference>
<dbReference type="InterPro" id="IPR013785">
    <property type="entry name" value="Aldolase_TIM"/>
</dbReference>
<comment type="similarity">
    <text evidence="1">Belongs to the HMG-CoA lyase family.</text>
</comment>
<keyword evidence="6" id="KW-1185">Reference proteome</keyword>
<keyword evidence="3 5" id="KW-0456">Lyase</keyword>
<dbReference type="InterPro" id="IPR043594">
    <property type="entry name" value="HMGL"/>
</dbReference>
<dbReference type="Gene3D" id="3.20.20.70">
    <property type="entry name" value="Aldolase class I"/>
    <property type="match status" value="1"/>
</dbReference>
<evidence type="ECO:0000313" key="6">
    <source>
        <dbReference type="Proteomes" id="UP001341820"/>
    </source>
</evidence>
<proteinExistence type="inferred from homology"/>
<dbReference type="SUPFAM" id="SSF51569">
    <property type="entry name" value="Aldolase"/>
    <property type="match status" value="1"/>
</dbReference>
<accession>A0ABU6NLR5</accession>
<dbReference type="Proteomes" id="UP001341820">
    <property type="component" value="Unassembled WGS sequence"/>
</dbReference>
<dbReference type="CDD" id="cd07938">
    <property type="entry name" value="DRE_TIM_HMGL"/>
    <property type="match status" value="1"/>
</dbReference>
<dbReference type="InterPro" id="IPR000891">
    <property type="entry name" value="PYR_CT"/>
</dbReference>
<comment type="caution">
    <text evidence="5">The sequence shown here is derived from an EMBL/GenBank/DDBJ whole genome shotgun (WGS) entry which is preliminary data.</text>
</comment>
<feature type="domain" description="Pyruvate carboxyltransferase" evidence="4">
    <location>
        <begin position="2"/>
        <end position="269"/>
    </location>
</feature>
<sequence>MIEIFEVGVRDGLQNEKTLLTTEQKIEMLEHLVHSGLEKLEAVSFVHPKLVPAMADAEAILAQWNRPSHIQVAGLALNSRGIDRAMMTSITHLHTSIAVSDAFNLKNAKRSVQEGLEDLLPHIKEAQQLKPVTAILATSFGCPFTGMIPSSSLLKMVESFLTAGASKIVLGDTTGMANPSMVKERVASLYDEFGSELKLGLHFHNTRGLALANTLAGYEAGVRHFDASVGGLGGCPYAPLAVGNVCTEDMVHMFHEMDVETGVDLDRLIQTAQMIQNWFPQPLPGMVMKAGKTSALTEQR</sequence>
<evidence type="ECO:0000256" key="1">
    <source>
        <dbReference type="ARBA" id="ARBA00009405"/>
    </source>
</evidence>
<dbReference type="PANTHER" id="PTHR42738:SF7">
    <property type="entry name" value="HYDROXYMETHYLGLUTARYL-COA LYASE"/>
    <property type="match status" value="1"/>
</dbReference>
<evidence type="ECO:0000313" key="5">
    <source>
        <dbReference type="EMBL" id="MED4128378.1"/>
    </source>
</evidence>
<evidence type="ECO:0000256" key="3">
    <source>
        <dbReference type="ARBA" id="ARBA00023239"/>
    </source>
</evidence>
<dbReference type="NCBIfam" id="NF004283">
    <property type="entry name" value="PRK05692.1"/>
    <property type="match status" value="1"/>
</dbReference>
<dbReference type="GO" id="GO:0016829">
    <property type="term" value="F:lyase activity"/>
    <property type="evidence" value="ECO:0007669"/>
    <property type="project" value="UniProtKB-KW"/>
</dbReference>
<keyword evidence="2" id="KW-0479">Metal-binding</keyword>
<dbReference type="PROSITE" id="PS50991">
    <property type="entry name" value="PYR_CT"/>
    <property type="match status" value="1"/>
</dbReference>
<evidence type="ECO:0000259" key="4">
    <source>
        <dbReference type="PROSITE" id="PS50991"/>
    </source>
</evidence>
<dbReference type="Pfam" id="PF00682">
    <property type="entry name" value="HMGL-like"/>
    <property type="match status" value="1"/>
</dbReference>
<reference evidence="5 6" key="1">
    <citation type="submission" date="2023-03" db="EMBL/GenBank/DDBJ databases">
        <title>Bacillus Genome Sequencing.</title>
        <authorList>
            <person name="Dunlap C."/>
        </authorList>
    </citation>
    <scope>NUCLEOTIDE SEQUENCE [LARGE SCALE GENOMIC DNA]</scope>
    <source>
        <strain evidence="5 6">B-4107</strain>
    </source>
</reference>
<protein>
    <submittedName>
        <fullName evidence="5">Hydroxymethylglutaryl-CoA lyase</fullName>
    </submittedName>
</protein>
<dbReference type="RefSeq" id="WP_274272187.1">
    <property type="nucleotide sequence ID" value="NZ_JAROAS010000017.1"/>
</dbReference>